<keyword evidence="2" id="KW-1185">Reference proteome</keyword>
<proteinExistence type="predicted"/>
<reference evidence="1" key="1">
    <citation type="submission" date="2021-06" db="EMBL/GenBank/DDBJ databases">
        <authorList>
            <person name="Kallberg Y."/>
            <person name="Tangrot J."/>
            <person name="Rosling A."/>
        </authorList>
    </citation>
    <scope>NUCLEOTIDE SEQUENCE</scope>
    <source>
        <strain evidence="1">87-6 pot B 2015</strain>
    </source>
</reference>
<sequence length="113" mass="12827">MGQKRTIASIFNEITKTSSEARSIQSIVQPRKNPKVPYFYSNCKSLVDHCTRTRHELLGKLNNLYSANVSADNSLSSLSEIYLQDESSADIFRNPKVRININDELYKSTALNE</sequence>
<gene>
    <name evidence="1" type="ORF">FMOSSE_LOCUS10473</name>
</gene>
<organism evidence="1 2">
    <name type="scientific">Funneliformis mosseae</name>
    <name type="common">Endomycorrhizal fungus</name>
    <name type="synonym">Glomus mosseae</name>
    <dbReference type="NCBI Taxonomy" id="27381"/>
    <lineage>
        <taxon>Eukaryota</taxon>
        <taxon>Fungi</taxon>
        <taxon>Fungi incertae sedis</taxon>
        <taxon>Mucoromycota</taxon>
        <taxon>Glomeromycotina</taxon>
        <taxon>Glomeromycetes</taxon>
        <taxon>Glomerales</taxon>
        <taxon>Glomeraceae</taxon>
        <taxon>Funneliformis</taxon>
    </lineage>
</organism>
<dbReference type="AlphaFoldDB" id="A0A9N9GUI6"/>
<protein>
    <submittedName>
        <fullName evidence="1">16664_t:CDS:1</fullName>
    </submittedName>
</protein>
<dbReference type="Proteomes" id="UP000789375">
    <property type="component" value="Unassembled WGS sequence"/>
</dbReference>
<evidence type="ECO:0000313" key="2">
    <source>
        <dbReference type="Proteomes" id="UP000789375"/>
    </source>
</evidence>
<dbReference type="EMBL" id="CAJVPP010003502">
    <property type="protein sequence ID" value="CAG8630733.1"/>
    <property type="molecule type" value="Genomic_DNA"/>
</dbReference>
<comment type="caution">
    <text evidence="1">The sequence shown here is derived from an EMBL/GenBank/DDBJ whole genome shotgun (WGS) entry which is preliminary data.</text>
</comment>
<name>A0A9N9GUI6_FUNMO</name>
<evidence type="ECO:0000313" key="1">
    <source>
        <dbReference type="EMBL" id="CAG8630733.1"/>
    </source>
</evidence>
<accession>A0A9N9GUI6</accession>